<proteinExistence type="predicted"/>
<dbReference type="Proteomes" id="UP000324800">
    <property type="component" value="Unassembled WGS sequence"/>
</dbReference>
<dbReference type="Gene3D" id="3.90.75.20">
    <property type="match status" value="1"/>
</dbReference>
<accession>A0A5J4X511</accession>
<dbReference type="InterPro" id="IPR044925">
    <property type="entry name" value="His-Me_finger_sf"/>
</dbReference>
<reference evidence="1 2" key="1">
    <citation type="submission" date="2019-03" db="EMBL/GenBank/DDBJ databases">
        <title>Single cell metagenomics reveals metabolic interactions within the superorganism composed of flagellate Streblomastix strix and complex community of Bacteroidetes bacteria on its surface.</title>
        <authorList>
            <person name="Treitli S.C."/>
            <person name="Kolisko M."/>
            <person name="Husnik F."/>
            <person name="Keeling P."/>
            <person name="Hampl V."/>
        </authorList>
    </citation>
    <scope>NUCLEOTIDE SEQUENCE [LARGE SCALE GENOMIC DNA]</scope>
    <source>
        <strain evidence="1">ST1C</strain>
    </source>
</reference>
<dbReference type="AlphaFoldDB" id="A0A5J4X511"/>
<dbReference type="SUPFAM" id="SSF54060">
    <property type="entry name" value="His-Me finger endonucleases"/>
    <property type="match status" value="1"/>
</dbReference>
<name>A0A5J4X511_9EUKA</name>
<dbReference type="OrthoDB" id="406694at2759"/>
<protein>
    <recommendedName>
        <fullName evidence="3">HNH nuclease domain-containing protein</fullName>
    </recommendedName>
</protein>
<organism evidence="1 2">
    <name type="scientific">Streblomastix strix</name>
    <dbReference type="NCBI Taxonomy" id="222440"/>
    <lineage>
        <taxon>Eukaryota</taxon>
        <taxon>Metamonada</taxon>
        <taxon>Preaxostyla</taxon>
        <taxon>Oxymonadida</taxon>
        <taxon>Streblomastigidae</taxon>
        <taxon>Streblomastix</taxon>
    </lineage>
</organism>
<evidence type="ECO:0008006" key="3">
    <source>
        <dbReference type="Google" id="ProtNLM"/>
    </source>
</evidence>
<gene>
    <name evidence="1" type="ORF">EZS28_002411</name>
</gene>
<evidence type="ECO:0000313" key="1">
    <source>
        <dbReference type="EMBL" id="KAA6402063.1"/>
    </source>
</evidence>
<sequence length="586" mass="66294">MSFSASDYLARLSKASHSDYVSSYSALNEVLRTLTIEAQSFTLSKQEFFDQPRNTLTSGGTRYTRAPLGARGSATCCCVQTCQVNWTITIPANTIGIQLNRVNTTKGLLTNAEFAGFRTNFNGTMTATTALATNITQGTQHYNVDKVLKFLLGFSTACGPFQQIAICRDNTKLWETSIYAREQAIICSNSLSDLTVNNSVTVSLLESIVLGKRHCGVFIDIACAKITTNQDFYYRIPDPITFSGVIDLNQLNLIFNEFPVLTRNYASLYLQLWMTDFLQDLKVVWLNKSKSFDTCLAYAMIPAEKPDIITLLDDSDPPVNNFKVLDTDPATTENQNNFAGFIGTRSYPISTQIAQTPLVHLLRDSNVRIMFDDAPESQVLNLEVIGEISGSMIVADKESAQDKMSRVSYEKQRQGYEQIIDYPRYLINDQLTVWDTKLDREVNPQSKKSRSGGLISRQIRQMTDNNQQQFVRLVVELEFEITTTQPWRVRRIADGFMPNINLNVDGYMQLRLGRHVYVLHRLVALQFIPNDDPENKIQTDHVSQIRTDNSIDNLRWGGLYFVCAAVINGMRHKICYTKFQRFVGLI</sequence>
<dbReference type="EMBL" id="SNRW01000291">
    <property type="protein sequence ID" value="KAA6402063.1"/>
    <property type="molecule type" value="Genomic_DNA"/>
</dbReference>
<comment type="caution">
    <text evidence="1">The sequence shown here is derived from an EMBL/GenBank/DDBJ whole genome shotgun (WGS) entry which is preliminary data.</text>
</comment>
<evidence type="ECO:0000313" key="2">
    <source>
        <dbReference type="Proteomes" id="UP000324800"/>
    </source>
</evidence>